<keyword evidence="9" id="KW-1185">Reference proteome</keyword>
<evidence type="ECO:0000256" key="1">
    <source>
        <dbReference type="ARBA" id="ARBA00022679"/>
    </source>
</evidence>
<evidence type="ECO:0000256" key="3">
    <source>
        <dbReference type="PIRSR" id="PIRSR637359-2"/>
    </source>
</evidence>
<proteinExistence type="predicted"/>
<dbReference type="GO" id="GO:0008467">
    <property type="term" value="F:[heparan sulfate]-glucosamine 3-sulfotransferase activity"/>
    <property type="evidence" value="ECO:0007669"/>
    <property type="project" value="TreeGrafter"/>
</dbReference>
<evidence type="ECO:0000256" key="4">
    <source>
        <dbReference type="PIRSR" id="PIRSR637359-3"/>
    </source>
</evidence>
<reference evidence="8 9" key="1">
    <citation type="journal article" date="2021" name="Elife">
        <title>Chloroplast acquisition without the gene transfer in kleptoplastic sea slugs, Plakobranchus ocellatus.</title>
        <authorList>
            <person name="Maeda T."/>
            <person name="Takahashi S."/>
            <person name="Yoshida T."/>
            <person name="Shimamura S."/>
            <person name="Takaki Y."/>
            <person name="Nagai Y."/>
            <person name="Toyoda A."/>
            <person name="Suzuki Y."/>
            <person name="Arimoto A."/>
            <person name="Ishii H."/>
            <person name="Satoh N."/>
            <person name="Nishiyama T."/>
            <person name="Hasebe M."/>
            <person name="Maruyama T."/>
            <person name="Minagawa J."/>
            <person name="Obokata J."/>
            <person name="Shigenobu S."/>
        </authorList>
    </citation>
    <scope>NUCLEOTIDE SEQUENCE [LARGE SCALE GENOMIC DNA]</scope>
</reference>
<evidence type="ECO:0000256" key="5">
    <source>
        <dbReference type="SAM" id="MobiDB-lite"/>
    </source>
</evidence>
<evidence type="ECO:0000313" key="9">
    <source>
        <dbReference type="Proteomes" id="UP000735302"/>
    </source>
</evidence>
<protein>
    <submittedName>
        <fullName evidence="8">Heparan sulfate glucosamine 3-o-sulfotransferase 5</fullName>
    </submittedName>
</protein>
<keyword evidence="6" id="KW-0812">Transmembrane</keyword>
<keyword evidence="1" id="KW-0808">Transferase</keyword>
<dbReference type="PANTHER" id="PTHR10605:SF65">
    <property type="entry name" value="GH20068P"/>
    <property type="match status" value="1"/>
</dbReference>
<dbReference type="Proteomes" id="UP000735302">
    <property type="component" value="Unassembled WGS sequence"/>
</dbReference>
<dbReference type="AlphaFoldDB" id="A0AAV4A8I6"/>
<evidence type="ECO:0000256" key="6">
    <source>
        <dbReference type="SAM" id="Phobius"/>
    </source>
</evidence>
<evidence type="ECO:0000259" key="7">
    <source>
        <dbReference type="Pfam" id="PF00685"/>
    </source>
</evidence>
<organism evidence="8 9">
    <name type="scientific">Plakobranchus ocellatus</name>
    <dbReference type="NCBI Taxonomy" id="259542"/>
    <lineage>
        <taxon>Eukaryota</taxon>
        <taxon>Metazoa</taxon>
        <taxon>Spiralia</taxon>
        <taxon>Lophotrochozoa</taxon>
        <taxon>Mollusca</taxon>
        <taxon>Gastropoda</taxon>
        <taxon>Heterobranchia</taxon>
        <taxon>Euthyneura</taxon>
        <taxon>Panpulmonata</taxon>
        <taxon>Sacoglossa</taxon>
        <taxon>Placobranchoidea</taxon>
        <taxon>Plakobranchidae</taxon>
        <taxon>Plakobranchus</taxon>
    </lineage>
</organism>
<dbReference type="InterPro" id="IPR027417">
    <property type="entry name" value="P-loop_NTPase"/>
</dbReference>
<gene>
    <name evidence="8" type="ORF">PoB_002927400</name>
</gene>
<feature type="domain" description="Sulfotransferase" evidence="7">
    <location>
        <begin position="234"/>
        <end position="430"/>
    </location>
</feature>
<evidence type="ECO:0000313" key="8">
    <source>
        <dbReference type="EMBL" id="GFO02769.1"/>
    </source>
</evidence>
<keyword evidence="2" id="KW-0325">Glycoprotein</keyword>
<feature type="disulfide bond" evidence="4">
    <location>
        <begin position="429"/>
        <end position="440"/>
    </location>
</feature>
<feature type="region of interest" description="Disordered" evidence="5">
    <location>
        <begin position="107"/>
        <end position="141"/>
    </location>
</feature>
<dbReference type="InterPro" id="IPR000863">
    <property type="entry name" value="Sulfotransferase_dom"/>
</dbReference>
<feature type="transmembrane region" description="Helical" evidence="6">
    <location>
        <begin position="38"/>
        <end position="58"/>
    </location>
</feature>
<feature type="binding site" evidence="3">
    <location>
        <position position="331"/>
    </location>
    <ligand>
        <name>3'-phosphoadenylyl sulfate</name>
        <dbReference type="ChEBI" id="CHEBI:58339"/>
    </ligand>
</feature>
<dbReference type="InterPro" id="IPR037359">
    <property type="entry name" value="NST/OST"/>
</dbReference>
<feature type="compositionally biased region" description="Acidic residues" evidence="5">
    <location>
        <begin position="125"/>
        <end position="136"/>
    </location>
</feature>
<dbReference type="EMBL" id="BLXT01003625">
    <property type="protein sequence ID" value="GFO02769.1"/>
    <property type="molecule type" value="Genomic_DNA"/>
</dbReference>
<comment type="caution">
    <text evidence="8">The sequence shown here is derived from an EMBL/GenBank/DDBJ whole genome shotgun (WGS) entry which is preliminary data.</text>
</comment>
<feature type="binding site" evidence="3">
    <location>
        <begin position="445"/>
        <end position="449"/>
    </location>
    <ligand>
        <name>3'-phosphoadenylyl sulfate</name>
        <dbReference type="ChEBI" id="CHEBI:58339"/>
    </ligand>
</feature>
<dbReference type="SUPFAM" id="SSF52540">
    <property type="entry name" value="P-loop containing nucleoside triphosphate hydrolases"/>
    <property type="match status" value="1"/>
</dbReference>
<name>A0AAV4A8I6_9GAST</name>
<keyword evidence="6" id="KW-1133">Transmembrane helix</keyword>
<accession>A0AAV4A8I6</accession>
<keyword evidence="6" id="KW-0472">Membrane</keyword>
<dbReference type="PANTHER" id="PTHR10605">
    <property type="entry name" value="HEPARAN SULFATE SULFOTRANSFERASE"/>
    <property type="match status" value="1"/>
</dbReference>
<evidence type="ECO:0000256" key="2">
    <source>
        <dbReference type="ARBA" id="ARBA00023180"/>
    </source>
</evidence>
<sequence length="487" mass="55894">MKAKKCSIVLDDLSRSTGGNKRCWTLQSFRSGVRVPRWVLSAALGALLFLTVYHLRAIRERDRKVSMSAHTRDLSAKGRDSVEARLDLLKAAAENNHQDEAVEYPVKHMTAPDKPLTISHGSGEDKDEDENDEGDLVSDQKATKLTDDQIRMIDAAIDDMSENKKNLMHWLFEKYVLPGSPDALQAWSPDRDIKERPGYFRPGNWDWTMTKAGEYDPNLYSPPFGELPRQRFPQAIMIGSGHCGTRALLDFIQMHPHVVVAHSEVHFFDDQFNRGMEWYLGQMPYSFSNQITLEKSPSYVMYPNAAREVYAMNRDVRLLMVVKDPVVSLMSSFSRRNAGKKNYSYSFLTTVNGTTSVNSDLYIVARGMFFVHLKHWLRFFSKSQILVLDGGALVKDPITQIQTVERFLGIPPKLTSRNFFFNQTKGFYCMVPFTMRAPKCLGVNKGRPHVPLDPEVKTLLYNFYKPYNEQLFRFLGKRFDWEPKDTV</sequence>
<feature type="binding site" evidence="3">
    <location>
        <position position="428"/>
    </location>
    <ligand>
        <name>3'-phosphoadenylyl sulfate</name>
        <dbReference type="ChEBI" id="CHEBI:58339"/>
    </ligand>
</feature>
<keyword evidence="4" id="KW-1015">Disulfide bond</keyword>
<dbReference type="Pfam" id="PF00685">
    <property type="entry name" value="Sulfotransfer_1"/>
    <property type="match status" value="1"/>
</dbReference>
<dbReference type="Gene3D" id="3.40.50.300">
    <property type="entry name" value="P-loop containing nucleotide triphosphate hydrolases"/>
    <property type="match status" value="1"/>
</dbReference>